<organism evidence="1">
    <name type="scientific">Anguilla anguilla</name>
    <name type="common">European freshwater eel</name>
    <name type="synonym">Muraena anguilla</name>
    <dbReference type="NCBI Taxonomy" id="7936"/>
    <lineage>
        <taxon>Eukaryota</taxon>
        <taxon>Metazoa</taxon>
        <taxon>Chordata</taxon>
        <taxon>Craniata</taxon>
        <taxon>Vertebrata</taxon>
        <taxon>Euteleostomi</taxon>
        <taxon>Actinopterygii</taxon>
        <taxon>Neopterygii</taxon>
        <taxon>Teleostei</taxon>
        <taxon>Anguilliformes</taxon>
        <taxon>Anguillidae</taxon>
        <taxon>Anguilla</taxon>
    </lineage>
</organism>
<reference evidence="1" key="1">
    <citation type="submission" date="2014-11" db="EMBL/GenBank/DDBJ databases">
        <authorList>
            <person name="Amaro Gonzalez C."/>
        </authorList>
    </citation>
    <scope>NUCLEOTIDE SEQUENCE</scope>
</reference>
<accession>A0A0E9VZZ9</accession>
<name>A0A0E9VZZ9_ANGAN</name>
<reference evidence="1" key="2">
    <citation type="journal article" date="2015" name="Fish Shellfish Immunol.">
        <title>Early steps in the European eel (Anguilla anguilla)-Vibrio vulnificus interaction in the gills: Role of the RtxA13 toxin.</title>
        <authorList>
            <person name="Callol A."/>
            <person name="Pajuelo D."/>
            <person name="Ebbesson L."/>
            <person name="Teles M."/>
            <person name="MacKenzie S."/>
            <person name="Amaro C."/>
        </authorList>
    </citation>
    <scope>NUCLEOTIDE SEQUENCE</scope>
</reference>
<protein>
    <submittedName>
        <fullName evidence="1">Uncharacterized protein</fullName>
    </submittedName>
</protein>
<sequence>MEWNLALKIHCVILIPV</sequence>
<dbReference type="EMBL" id="GBXM01025717">
    <property type="protein sequence ID" value="JAH82860.1"/>
    <property type="molecule type" value="Transcribed_RNA"/>
</dbReference>
<proteinExistence type="predicted"/>
<evidence type="ECO:0000313" key="1">
    <source>
        <dbReference type="EMBL" id="JAH82860.1"/>
    </source>
</evidence>
<dbReference type="AlphaFoldDB" id="A0A0E9VZZ9"/>